<comment type="caution">
    <text evidence="2">The sequence shown here is derived from an EMBL/GenBank/DDBJ whole genome shotgun (WGS) entry which is preliminary data.</text>
</comment>
<organism evidence="2 3">
    <name type="scientific">Roridomyces roridus</name>
    <dbReference type="NCBI Taxonomy" id="1738132"/>
    <lineage>
        <taxon>Eukaryota</taxon>
        <taxon>Fungi</taxon>
        <taxon>Dikarya</taxon>
        <taxon>Basidiomycota</taxon>
        <taxon>Agaricomycotina</taxon>
        <taxon>Agaricomycetes</taxon>
        <taxon>Agaricomycetidae</taxon>
        <taxon>Agaricales</taxon>
        <taxon>Marasmiineae</taxon>
        <taxon>Mycenaceae</taxon>
        <taxon>Roridomyces</taxon>
    </lineage>
</organism>
<gene>
    <name evidence="2" type="ORF">FB45DRAFT_1064381</name>
</gene>
<evidence type="ECO:0000313" key="3">
    <source>
        <dbReference type="Proteomes" id="UP001221142"/>
    </source>
</evidence>
<dbReference type="Proteomes" id="UP001221142">
    <property type="component" value="Unassembled WGS sequence"/>
</dbReference>
<dbReference type="AlphaFoldDB" id="A0AAD7BAS4"/>
<keyword evidence="3" id="KW-1185">Reference proteome</keyword>
<name>A0AAD7BAS4_9AGAR</name>
<proteinExistence type="predicted"/>
<feature type="non-terminal residue" evidence="2">
    <location>
        <position position="273"/>
    </location>
</feature>
<feature type="region of interest" description="Disordered" evidence="1">
    <location>
        <begin position="254"/>
        <end position="273"/>
    </location>
</feature>
<evidence type="ECO:0000256" key="1">
    <source>
        <dbReference type="SAM" id="MobiDB-lite"/>
    </source>
</evidence>
<accession>A0AAD7BAS4</accession>
<reference evidence="2" key="1">
    <citation type="submission" date="2023-03" db="EMBL/GenBank/DDBJ databases">
        <title>Massive genome expansion in bonnet fungi (Mycena s.s.) driven by repeated elements and novel gene families across ecological guilds.</title>
        <authorList>
            <consortium name="Lawrence Berkeley National Laboratory"/>
            <person name="Harder C.B."/>
            <person name="Miyauchi S."/>
            <person name="Viragh M."/>
            <person name="Kuo A."/>
            <person name="Thoen E."/>
            <person name="Andreopoulos B."/>
            <person name="Lu D."/>
            <person name="Skrede I."/>
            <person name="Drula E."/>
            <person name="Henrissat B."/>
            <person name="Morin E."/>
            <person name="Kohler A."/>
            <person name="Barry K."/>
            <person name="LaButti K."/>
            <person name="Morin E."/>
            <person name="Salamov A."/>
            <person name="Lipzen A."/>
            <person name="Mereny Z."/>
            <person name="Hegedus B."/>
            <person name="Baldrian P."/>
            <person name="Stursova M."/>
            <person name="Weitz H."/>
            <person name="Taylor A."/>
            <person name="Grigoriev I.V."/>
            <person name="Nagy L.G."/>
            <person name="Martin F."/>
            <person name="Kauserud H."/>
        </authorList>
    </citation>
    <scope>NUCLEOTIDE SEQUENCE</scope>
    <source>
        <strain evidence="2">9284</strain>
    </source>
</reference>
<dbReference type="EMBL" id="JARKIF010000024">
    <property type="protein sequence ID" value="KAJ7615469.1"/>
    <property type="molecule type" value="Genomic_DNA"/>
</dbReference>
<sequence>MRLVKTRCSEPAHKSQISVIFDERDGEHWCMLRGSPRRARGAVSGEKRHWAPAVRLLPFHSIRASLSGFLKQASHRHWDTSWSLSCLDELCALPITQGAAFAPREGQTVADAVETSLPVIVRASASWWYPRPRPYPATPGLASSSRPNPPLSNHPSYWPQITPSRHRGSLCYLALRQTTDQRALRKQYDDVNTTLSAIVRTSASCGHVRPYPADACLPSACLPSPTLESPFIWGTDRAIEAASVALPFERATEDGPVHASRCPASYDSSSSRR</sequence>
<evidence type="ECO:0000313" key="2">
    <source>
        <dbReference type="EMBL" id="KAJ7615469.1"/>
    </source>
</evidence>
<protein>
    <submittedName>
        <fullName evidence="2">Uncharacterized protein</fullName>
    </submittedName>
</protein>
<feature type="region of interest" description="Disordered" evidence="1">
    <location>
        <begin position="138"/>
        <end position="159"/>
    </location>
</feature>